<organism evidence="5 6">
    <name type="scientific">Pontibacter ummariensis</name>
    <dbReference type="NCBI Taxonomy" id="1610492"/>
    <lineage>
        <taxon>Bacteria</taxon>
        <taxon>Pseudomonadati</taxon>
        <taxon>Bacteroidota</taxon>
        <taxon>Cytophagia</taxon>
        <taxon>Cytophagales</taxon>
        <taxon>Hymenobacteraceae</taxon>
        <taxon>Pontibacter</taxon>
    </lineage>
</organism>
<dbReference type="PROSITE" id="PS50932">
    <property type="entry name" value="HTH_LACI_2"/>
    <property type="match status" value="1"/>
</dbReference>
<dbReference type="SUPFAM" id="SSF47413">
    <property type="entry name" value="lambda repressor-like DNA-binding domains"/>
    <property type="match status" value="1"/>
</dbReference>
<feature type="domain" description="HTH lacI-type" evidence="4">
    <location>
        <begin position="5"/>
        <end position="59"/>
    </location>
</feature>
<dbReference type="InterPro" id="IPR000843">
    <property type="entry name" value="HTH_LacI"/>
</dbReference>
<dbReference type="CDD" id="cd06267">
    <property type="entry name" value="PBP1_LacI_sugar_binding-like"/>
    <property type="match status" value="1"/>
</dbReference>
<dbReference type="EMBL" id="FZOQ01000005">
    <property type="protein sequence ID" value="SNS33343.1"/>
    <property type="molecule type" value="Genomic_DNA"/>
</dbReference>
<proteinExistence type="predicted"/>
<gene>
    <name evidence="5" type="ORF">SAMN06296052_10520</name>
</gene>
<dbReference type="GO" id="GO:0000976">
    <property type="term" value="F:transcription cis-regulatory region binding"/>
    <property type="evidence" value="ECO:0007669"/>
    <property type="project" value="TreeGrafter"/>
</dbReference>
<dbReference type="GO" id="GO:0003700">
    <property type="term" value="F:DNA-binding transcription factor activity"/>
    <property type="evidence" value="ECO:0007669"/>
    <property type="project" value="TreeGrafter"/>
</dbReference>
<dbReference type="CDD" id="cd01392">
    <property type="entry name" value="HTH_LacI"/>
    <property type="match status" value="1"/>
</dbReference>
<dbReference type="SMART" id="SM00354">
    <property type="entry name" value="HTH_LACI"/>
    <property type="match status" value="1"/>
</dbReference>
<reference evidence="6" key="1">
    <citation type="submission" date="2017-06" db="EMBL/GenBank/DDBJ databases">
        <authorList>
            <person name="Varghese N."/>
            <person name="Submissions S."/>
        </authorList>
    </citation>
    <scope>NUCLEOTIDE SEQUENCE [LARGE SCALE GENOMIC DNA]</scope>
    <source>
        <strain evidence="6">NKM1</strain>
    </source>
</reference>
<dbReference type="Pfam" id="PF13377">
    <property type="entry name" value="Peripla_BP_3"/>
    <property type="match status" value="1"/>
</dbReference>
<dbReference type="RefSeq" id="WP_089318455.1">
    <property type="nucleotide sequence ID" value="NZ_FZOQ01000005.1"/>
</dbReference>
<keyword evidence="6" id="KW-1185">Reference proteome</keyword>
<dbReference type="InterPro" id="IPR046335">
    <property type="entry name" value="LacI/GalR-like_sensor"/>
</dbReference>
<dbReference type="Pfam" id="PF00356">
    <property type="entry name" value="LacI"/>
    <property type="match status" value="1"/>
</dbReference>
<dbReference type="PANTHER" id="PTHR30146">
    <property type="entry name" value="LACI-RELATED TRANSCRIPTIONAL REPRESSOR"/>
    <property type="match status" value="1"/>
</dbReference>
<keyword evidence="1" id="KW-0805">Transcription regulation</keyword>
<evidence type="ECO:0000313" key="5">
    <source>
        <dbReference type="EMBL" id="SNS33343.1"/>
    </source>
</evidence>
<keyword evidence="3" id="KW-0804">Transcription</keyword>
<dbReference type="Gene3D" id="3.40.50.2300">
    <property type="match status" value="2"/>
</dbReference>
<protein>
    <submittedName>
        <fullName evidence="5">Transcriptional regulator, LacI family</fullName>
    </submittedName>
</protein>
<keyword evidence="2" id="KW-0238">DNA-binding</keyword>
<sequence>MSKEITIYDIAKELDVSPTTVSRALNDHPAVNKNTKQRIFDAASSMGYRSNLFASNLRSKRTNTIGVIVPMLNSHFQSSVIAGMEKVANQEGYNLIISQSLGAAEKEIANAKTMFNSRVDGLLVSLAHNTGDTSHFDPFFQKGVPVIFYDRIAEHQQGIGIVIDNMQAAYKATTHLIEQGCTRIAHISGSPKINVYAERLKGYKYALIDHNLPFDESYVLAGSKLNEEAGIEAARQILRMDPMPDGIFVSNDTCAASCIKALKQAGKSVPEDIAVVGFNNDSICGIVEPSLSTVDYPGYEMGEVAVRSLLNLINGVSDAHITNTITLRSELIVRESSTRKAFAARSAADAETQKKVLY</sequence>
<dbReference type="AlphaFoldDB" id="A0A239DNM6"/>
<evidence type="ECO:0000259" key="4">
    <source>
        <dbReference type="PROSITE" id="PS50932"/>
    </source>
</evidence>
<evidence type="ECO:0000256" key="1">
    <source>
        <dbReference type="ARBA" id="ARBA00023015"/>
    </source>
</evidence>
<dbReference type="SUPFAM" id="SSF53822">
    <property type="entry name" value="Periplasmic binding protein-like I"/>
    <property type="match status" value="1"/>
</dbReference>
<accession>A0A239DNM6</accession>
<dbReference type="InterPro" id="IPR010982">
    <property type="entry name" value="Lambda_DNA-bd_dom_sf"/>
</dbReference>
<evidence type="ECO:0000313" key="6">
    <source>
        <dbReference type="Proteomes" id="UP000198432"/>
    </source>
</evidence>
<evidence type="ECO:0000256" key="2">
    <source>
        <dbReference type="ARBA" id="ARBA00023125"/>
    </source>
</evidence>
<dbReference type="Gene3D" id="1.10.260.40">
    <property type="entry name" value="lambda repressor-like DNA-binding domains"/>
    <property type="match status" value="1"/>
</dbReference>
<evidence type="ECO:0000256" key="3">
    <source>
        <dbReference type="ARBA" id="ARBA00023163"/>
    </source>
</evidence>
<dbReference type="OrthoDB" id="891936at2"/>
<dbReference type="InterPro" id="IPR028082">
    <property type="entry name" value="Peripla_BP_I"/>
</dbReference>
<dbReference type="Proteomes" id="UP000198432">
    <property type="component" value="Unassembled WGS sequence"/>
</dbReference>
<dbReference type="PANTHER" id="PTHR30146:SF109">
    <property type="entry name" value="HTH-TYPE TRANSCRIPTIONAL REGULATOR GALS"/>
    <property type="match status" value="1"/>
</dbReference>
<name>A0A239DNM6_9BACT</name>